<gene>
    <name evidence="1" type="ORF">QOZ98_000398</name>
</gene>
<evidence type="ECO:0000313" key="1">
    <source>
        <dbReference type="EMBL" id="MDQ0427573.1"/>
    </source>
</evidence>
<evidence type="ECO:0000313" key="2">
    <source>
        <dbReference type="Proteomes" id="UP001241988"/>
    </source>
</evidence>
<proteinExistence type="predicted"/>
<name>A0ABU0GQL0_9BACL</name>
<sequence>MCVWFPPSLSCKVIKADLVAMNFGCIAVVRCSSKAIPPVKNTITEIQKKTYSMLGSYVNGGTNKALHADKALNLLVARSCGVS</sequence>
<organism evidence="1 2">
    <name type="scientific">Planomicrobium stackebrandtii</name>
    <dbReference type="NCBI Taxonomy" id="253160"/>
    <lineage>
        <taxon>Bacteria</taxon>
        <taxon>Bacillati</taxon>
        <taxon>Bacillota</taxon>
        <taxon>Bacilli</taxon>
        <taxon>Bacillales</taxon>
        <taxon>Caryophanaceae</taxon>
        <taxon>Planomicrobium</taxon>
    </lineage>
</organism>
<reference evidence="1 2" key="1">
    <citation type="submission" date="2023-07" db="EMBL/GenBank/DDBJ databases">
        <title>Genomic Encyclopedia of Type Strains, Phase IV (KMG-IV): sequencing the most valuable type-strain genomes for metagenomic binning, comparative biology and taxonomic classification.</title>
        <authorList>
            <person name="Goeker M."/>
        </authorList>
    </citation>
    <scope>NUCLEOTIDE SEQUENCE [LARGE SCALE GENOMIC DNA]</scope>
    <source>
        <strain evidence="1 2">DSM 16419</strain>
    </source>
</reference>
<dbReference type="EMBL" id="JAUSWB010000001">
    <property type="protein sequence ID" value="MDQ0427573.1"/>
    <property type="molecule type" value="Genomic_DNA"/>
</dbReference>
<dbReference type="Proteomes" id="UP001241988">
    <property type="component" value="Unassembled WGS sequence"/>
</dbReference>
<comment type="caution">
    <text evidence="1">The sequence shown here is derived from an EMBL/GenBank/DDBJ whole genome shotgun (WGS) entry which is preliminary data.</text>
</comment>
<keyword evidence="2" id="KW-1185">Reference proteome</keyword>
<protein>
    <submittedName>
        <fullName evidence="1">Uncharacterized protein</fullName>
    </submittedName>
</protein>
<accession>A0ABU0GQL0</accession>